<dbReference type="GO" id="GO:0016747">
    <property type="term" value="F:acyltransferase activity, transferring groups other than amino-acyl groups"/>
    <property type="evidence" value="ECO:0007669"/>
    <property type="project" value="InterPro"/>
</dbReference>
<dbReference type="PANTHER" id="PTHR43792:SF1">
    <property type="entry name" value="N-ACETYLTRANSFERASE DOMAIN-CONTAINING PROTEIN"/>
    <property type="match status" value="1"/>
</dbReference>
<gene>
    <name evidence="2" type="ORF">IM811_001449</name>
</gene>
<dbReference type="Pfam" id="PF13302">
    <property type="entry name" value="Acetyltransf_3"/>
    <property type="match status" value="1"/>
</dbReference>
<dbReference type="InterPro" id="IPR051531">
    <property type="entry name" value="N-acetyltransferase"/>
</dbReference>
<dbReference type="SUPFAM" id="SSF55729">
    <property type="entry name" value="Acyl-CoA N-acyltransferases (Nat)"/>
    <property type="match status" value="1"/>
</dbReference>
<evidence type="ECO:0000313" key="2">
    <source>
        <dbReference type="EMBL" id="KAF9759755.1"/>
    </source>
</evidence>
<evidence type="ECO:0000259" key="1">
    <source>
        <dbReference type="Pfam" id="PF13302"/>
    </source>
</evidence>
<evidence type="ECO:0000313" key="3">
    <source>
        <dbReference type="Proteomes" id="UP000616885"/>
    </source>
</evidence>
<comment type="caution">
    <text evidence="2">The sequence shown here is derived from an EMBL/GenBank/DDBJ whole genome shotgun (WGS) entry which is preliminary data.</text>
</comment>
<protein>
    <recommendedName>
        <fullName evidence="1">N-acetyltransferase domain-containing protein</fullName>
    </recommendedName>
</protein>
<accession>A0A8H7TUD9</accession>
<reference evidence="2" key="1">
    <citation type="submission" date="2020-10" db="EMBL/GenBank/DDBJ databases">
        <title>High-Quality Genome Resource of Clonostachys rosea strain S41 by Oxford Nanopore Long-Read Sequencing.</title>
        <authorList>
            <person name="Wang H."/>
        </authorList>
    </citation>
    <scope>NUCLEOTIDE SEQUENCE</scope>
    <source>
        <strain evidence="2">S41</strain>
    </source>
</reference>
<sequence length="218" mass="25006">MVSPSQAFARRSYECRTPRLLIRTPTSVDEEVYYTLSTDQKNYPYEKAETELTRETITEFIKNMPEYSSAGAAAFFVIELCETGEVIGLCGYNVFESQKPAEFLKNPDAGSEPMWQTDIGITIGHKHWRKGYGIEAFCGLLEFAHRELGCKLFRVETGLANHPWVNLMERLGLSAFKKSDRSIIEDEKEVWDWRFDIEDWAKAVRAMVKTGKWPLASV</sequence>
<organism evidence="2 3">
    <name type="scientific">Bionectria ochroleuca</name>
    <name type="common">Gliocladium roseum</name>
    <dbReference type="NCBI Taxonomy" id="29856"/>
    <lineage>
        <taxon>Eukaryota</taxon>
        <taxon>Fungi</taxon>
        <taxon>Dikarya</taxon>
        <taxon>Ascomycota</taxon>
        <taxon>Pezizomycotina</taxon>
        <taxon>Sordariomycetes</taxon>
        <taxon>Hypocreomycetidae</taxon>
        <taxon>Hypocreales</taxon>
        <taxon>Bionectriaceae</taxon>
        <taxon>Clonostachys</taxon>
    </lineage>
</organism>
<dbReference type="AlphaFoldDB" id="A0A8H7TUD9"/>
<dbReference type="InterPro" id="IPR000182">
    <property type="entry name" value="GNAT_dom"/>
</dbReference>
<dbReference type="PANTHER" id="PTHR43792">
    <property type="entry name" value="GNAT FAMILY, PUTATIVE (AFU_ORTHOLOGUE AFUA_3G00765)-RELATED-RELATED"/>
    <property type="match status" value="1"/>
</dbReference>
<dbReference type="Gene3D" id="3.40.630.30">
    <property type="match status" value="1"/>
</dbReference>
<dbReference type="Proteomes" id="UP000616885">
    <property type="component" value="Unassembled WGS sequence"/>
</dbReference>
<feature type="domain" description="N-acetyltransferase" evidence="1">
    <location>
        <begin position="19"/>
        <end position="173"/>
    </location>
</feature>
<proteinExistence type="predicted"/>
<dbReference type="InterPro" id="IPR016181">
    <property type="entry name" value="Acyl_CoA_acyltransferase"/>
</dbReference>
<name>A0A8H7TUD9_BIOOC</name>
<dbReference type="EMBL" id="JADCTT010000001">
    <property type="protein sequence ID" value="KAF9759755.1"/>
    <property type="molecule type" value="Genomic_DNA"/>
</dbReference>